<feature type="domain" description="YdbS-like PH" evidence="2">
    <location>
        <begin position="61"/>
        <end position="135"/>
    </location>
</feature>
<keyword evidence="1" id="KW-0472">Membrane</keyword>
<evidence type="ECO:0000259" key="2">
    <source>
        <dbReference type="Pfam" id="PF03703"/>
    </source>
</evidence>
<gene>
    <name evidence="3" type="ORF">BSZ32_13115</name>
</gene>
<feature type="transmembrane region" description="Helical" evidence="1">
    <location>
        <begin position="21"/>
        <end position="40"/>
    </location>
</feature>
<dbReference type="RefSeq" id="WP_105043831.1">
    <property type="nucleotide sequence ID" value="NZ_MQWA01000001.1"/>
</dbReference>
<dbReference type="PANTHER" id="PTHR37938:SF1">
    <property type="entry name" value="BLL0215 PROTEIN"/>
    <property type="match status" value="1"/>
</dbReference>
<sequence length="168" mass="19514">MTTESNLWSSSPSQFINFNKFLLGLIVSAVIITAACYTTNYVLYGLILPVGWSLWQYLVVRCLRYELTSERIRLRTGVINQQVNEIELYRIKDTTIQLPFLLRLIKLGTLALVTSDRTLPELELKAIRNVRGVRDMLRENVERLRDLKRVREVDFEGGDDDFEDLDTL</sequence>
<protein>
    <recommendedName>
        <fullName evidence="2">YdbS-like PH domain-containing protein</fullName>
    </recommendedName>
</protein>
<dbReference type="Proteomes" id="UP000239907">
    <property type="component" value="Unassembled WGS sequence"/>
</dbReference>
<reference evidence="3 4" key="1">
    <citation type="submission" date="2016-12" db="EMBL/GenBank/DDBJ databases">
        <title>Study of bacterial adaptation to deep sea.</title>
        <authorList>
            <person name="Song J."/>
            <person name="Yoshizawa S."/>
            <person name="Kogure K."/>
        </authorList>
    </citation>
    <scope>NUCLEOTIDE SEQUENCE [LARGE SCALE GENOMIC DNA]</scope>
    <source>
        <strain evidence="3 4">SAORIC-165</strain>
    </source>
</reference>
<name>A0A2S7U582_9BACT</name>
<dbReference type="InterPro" id="IPR005182">
    <property type="entry name" value="YdbS-like_PH"/>
</dbReference>
<dbReference type="Pfam" id="PF03703">
    <property type="entry name" value="bPH_2"/>
    <property type="match status" value="1"/>
</dbReference>
<evidence type="ECO:0000313" key="3">
    <source>
        <dbReference type="EMBL" id="PQJ29333.1"/>
    </source>
</evidence>
<dbReference type="PANTHER" id="PTHR37938">
    <property type="entry name" value="BLL0215 PROTEIN"/>
    <property type="match status" value="1"/>
</dbReference>
<keyword evidence="1" id="KW-1133">Transmembrane helix</keyword>
<organism evidence="3 4">
    <name type="scientific">Rubritalea profundi</name>
    <dbReference type="NCBI Taxonomy" id="1658618"/>
    <lineage>
        <taxon>Bacteria</taxon>
        <taxon>Pseudomonadati</taxon>
        <taxon>Verrucomicrobiota</taxon>
        <taxon>Verrucomicrobiia</taxon>
        <taxon>Verrucomicrobiales</taxon>
        <taxon>Rubritaleaceae</taxon>
        <taxon>Rubritalea</taxon>
    </lineage>
</organism>
<evidence type="ECO:0000256" key="1">
    <source>
        <dbReference type="SAM" id="Phobius"/>
    </source>
</evidence>
<dbReference type="EMBL" id="MQWA01000001">
    <property type="protein sequence ID" value="PQJ29333.1"/>
    <property type="molecule type" value="Genomic_DNA"/>
</dbReference>
<keyword evidence="4" id="KW-1185">Reference proteome</keyword>
<accession>A0A2S7U582</accession>
<dbReference type="OrthoDB" id="9790842at2"/>
<comment type="caution">
    <text evidence="3">The sequence shown here is derived from an EMBL/GenBank/DDBJ whole genome shotgun (WGS) entry which is preliminary data.</text>
</comment>
<proteinExistence type="predicted"/>
<dbReference type="AlphaFoldDB" id="A0A2S7U582"/>
<keyword evidence="1" id="KW-0812">Transmembrane</keyword>
<evidence type="ECO:0000313" key="4">
    <source>
        <dbReference type="Proteomes" id="UP000239907"/>
    </source>
</evidence>